<sequence length="122" mass="13422">MPRSATTSRSSRSGTSPLLVVFLALVLLPSYATAFFEQFFQQQHAQQQAPQRPPSWDEQLESVPCHDYVCPDLSCAPTPADCPCPSRMDEKCILPDATGTGHEAYVCTRDCSKVSAAMHAFR</sequence>
<protein>
    <recommendedName>
        <fullName evidence="2">Long chronological lifespan protein 2</fullName>
    </recommendedName>
</protein>
<dbReference type="PANTHER" id="PTHR38425">
    <property type="entry name" value="LONG CHRONOLOGICAL LIFESPAN PROTEIN 2"/>
    <property type="match status" value="1"/>
</dbReference>
<comment type="similarity">
    <text evidence="1">Belongs to the LCL2 family.</text>
</comment>
<keyword evidence="6" id="KW-1185">Reference proteome</keyword>
<dbReference type="PANTHER" id="PTHR38425:SF1">
    <property type="entry name" value="LONG CHRONOLOGICAL LIFESPAN PROTEIN 2"/>
    <property type="match status" value="1"/>
</dbReference>
<name>A0A2S5BBS9_9BASI</name>
<keyword evidence="3 4" id="KW-0732">Signal</keyword>
<feature type="chain" id="PRO_5015735144" description="Long chronological lifespan protein 2" evidence="4">
    <location>
        <begin position="35"/>
        <end position="122"/>
    </location>
</feature>
<proteinExistence type="inferred from homology"/>
<gene>
    <name evidence="5" type="ORF">BMF94_2655</name>
</gene>
<evidence type="ECO:0000256" key="4">
    <source>
        <dbReference type="SAM" id="SignalP"/>
    </source>
</evidence>
<accession>A0A2S5BBS9</accession>
<dbReference type="InterPro" id="IPR034543">
    <property type="entry name" value="LCL2"/>
</dbReference>
<evidence type="ECO:0000256" key="1">
    <source>
        <dbReference type="ARBA" id="ARBA00010545"/>
    </source>
</evidence>
<evidence type="ECO:0000256" key="2">
    <source>
        <dbReference type="ARBA" id="ARBA00018534"/>
    </source>
</evidence>
<reference evidence="5 6" key="1">
    <citation type="journal article" date="2018" name="Front. Microbiol.">
        <title>Prospects for Fungal Bioremediation of Acidic Radioactive Waste Sites: Characterization and Genome Sequence of Rhodotorula taiwanensis MD1149.</title>
        <authorList>
            <person name="Tkavc R."/>
            <person name="Matrosova V.Y."/>
            <person name="Grichenko O.E."/>
            <person name="Gostincar C."/>
            <person name="Volpe R.P."/>
            <person name="Klimenkova P."/>
            <person name="Gaidamakova E.K."/>
            <person name="Zhou C.E."/>
            <person name="Stewart B.J."/>
            <person name="Lyman M.G."/>
            <person name="Malfatti S.A."/>
            <person name="Rubinfeld B."/>
            <person name="Courtot M."/>
            <person name="Singh J."/>
            <person name="Dalgard C.L."/>
            <person name="Hamilton T."/>
            <person name="Frey K.G."/>
            <person name="Gunde-Cimerman N."/>
            <person name="Dugan L."/>
            <person name="Daly M.J."/>
        </authorList>
    </citation>
    <scope>NUCLEOTIDE SEQUENCE [LARGE SCALE GENOMIC DNA]</scope>
    <source>
        <strain evidence="5 6">MD1149</strain>
    </source>
</reference>
<dbReference type="GO" id="GO:0036503">
    <property type="term" value="P:ERAD pathway"/>
    <property type="evidence" value="ECO:0007669"/>
    <property type="project" value="TreeGrafter"/>
</dbReference>
<organism evidence="5 6">
    <name type="scientific">Rhodotorula taiwanensis</name>
    <dbReference type="NCBI Taxonomy" id="741276"/>
    <lineage>
        <taxon>Eukaryota</taxon>
        <taxon>Fungi</taxon>
        <taxon>Dikarya</taxon>
        <taxon>Basidiomycota</taxon>
        <taxon>Pucciniomycotina</taxon>
        <taxon>Microbotryomycetes</taxon>
        <taxon>Sporidiobolales</taxon>
        <taxon>Sporidiobolaceae</taxon>
        <taxon>Rhodotorula</taxon>
    </lineage>
</organism>
<evidence type="ECO:0000256" key="3">
    <source>
        <dbReference type="ARBA" id="ARBA00022729"/>
    </source>
</evidence>
<evidence type="ECO:0000313" key="5">
    <source>
        <dbReference type="EMBL" id="POY74217.1"/>
    </source>
</evidence>
<dbReference type="OrthoDB" id="6088208at2759"/>
<dbReference type="Proteomes" id="UP000237144">
    <property type="component" value="Unassembled WGS sequence"/>
</dbReference>
<evidence type="ECO:0000313" key="6">
    <source>
        <dbReference type="Proteomes" id="UP000237144"/>
    </source>
</evidence>
<feature type="signal peptide" evidence="4">
    <location>
        <begin position="1"/>
        <end position="34"/>
    </location>
</feature>
<comment type="caution">
    <text evidence="5">The sequence shown here is derived from an EMBL/GenBank/DDBJ whole genome shotgun (WGS) entry which is preliminary data.</text>
</comment>
<dbReference type="EMBL" id="PJQD01000026">
    <property type="protein sequence ID" value="POY74217.1"/>
    <property type="molecule type" value="Genomic_DNA"/>
</dbReference>
<dbReference type="AlphaFoldDB" id="A0A2S5BBS9"/>
<dbReference type="STRING" id="741276.A0A2S5BBS9"/>